<keyword evidence="1" id="KW-0472">Membrane</keyword>
<gene>
    <name evidence="3" type="ORF">B0A62_08380</name>
    <name evidence="2" type="ORF">IW20_09795</name>
</gene>
<dbReference type="AlphaFoldDB" id="A0A086AJA3"/>
<organism evidence="2 4">
    <name type="scientific">Flavobacterium hydatis</name>
    <name type="common">Cytophaga aquatilis</name>
    <dbReference type="NCBI Taxonomy" id="991"/>
    <lineage>
        <taxon>Bacteria</taxon>
        <taxon>Pseudomonadati</taxon>
        <taxon>Bacteroidota</taxon>
        <taxon>Flavobacteriia</taxon>
        <taxon>Flavobacteriales</taxon>
        <taxon>Flavobacteriaceae</taxon>
        <taxon>Flavobacterium</taxon>
    </lineage>
</organism>
<reference evidence="3 5" key="2">
    <citation type="submission" date="2016-11" db="EMBL/GenBank/DDBJ databases">
        <title>Whole genomes of Flavobacteriaceae.</title>
        <authorList>
            <person name="Stine C."/>
            <person name="Li C."/>
            <person name="Tadesse D."/>
        </authorList>
    </citation>
    <scope>NUCLEOTIDE SEQUENCE [LARGE SCALE GENOMIC DNA]</scope>
    <source>
        <strain evidence="3 5">ATCC 29551</strain>
    </source>
</reference>
<comment type="caution">
    <text evidence="2">The sequence shown here is derived from an EMBL/GenBank/DDBJ whole genome shotgun (WGS) entry which is preliminary data.</text>
</comment>
<proteinExistence type="predicted"/>
<protein>
    <recommendedName>
        <fullName evidence="6">DUF4393 domain-containing protein</fullName>
    </recommendedName>
</protein>
<dbReference type="OrthoDB" id="7834651at2"/>
<keyword evidence="5" id="KW-1185">Reference proteome</keyword>
<evidence type="ECO:0000313" key="3">
    <source>
        <dbReference type="EMBL" id="OXA95316.1"/>
    </source>
</evidence>
<evidence type="ECO:0000313" key="4">
    <source>
        <dbReference type="Proteomes" id="UP000028712"/>
    </source>
</evidence>
<evidence type="ECO:0000256" key="1">
    <source>
        <dbReference type="SAM" id="Phobius"/>
    </source>
</evidence>
<evidence type="ECO:0008006" key="6">
    <source>
        <dbReference type="Google" id="ProtNLM"/>
    </source>
</evidence>
<dbReference type="EMBL" id="JPRM01000013">
    <property type="protein sequence ID" value="KFF16767.1"/>
    <property type="molecule type" value="Genomic_DNA"/>
</dbReference>
<dbReference type="RefSeq" id="WP_035621316.1">
    <property type="nucleotide sequence ID" value="NZ_JBEWQG010000039.1"/>
</dbReference>
<dbReference type="eggNOG" id="ENOG502ZC97">
    <property type="taxonomic scope" value="Bacteria"/>
</dbReference>
<sequence length="271" mass="31589">MEKFPSTKANVEKQFEQELAASFEPKRKRIFKKFFAAALGSIPWVGGFLNAAIDFKADEDQFKANSLYIQWLQEHSKKMSELGETLNNVAVRLNEFPEEIDQRIESEEYLQIVRKAFRTWNDTDTSEKKELVRKLITNAGAYKLVPDDLIRLFIDWINIYHEVHFAVIKSIFENSGITRSQIWNLLNGTNVREDSLEADLFKMIIRDLSMGGVIRQHRATNYQGDFIKKTIKKAPSSIYKSAFDNQEQYELTELGKQFVHYTMNEIVDRIS</sequence>
<feature type="transmembrane region" description="Helical" evidence="1">
    <location>
        <begin position="34"/>
        <end position="53"/>
    </location>
</feature>
<dbReference type="STRING" id="991.IW20_09795"/>
<keyword evidence="1" id="KW-0812">Transmembrane</keyword>
<dbReference type="Proteomes" id="UP000028712">
    <property type="component" value="Unassembled WGS sequence"/>
</dbReference>
<evidence type="ECO:0000313" key="2">
    <source>
        <dbReference type="EMBL" id="KFF16767.1"/>
    </source>
</evidence>
<name>A0A086AJA3_FLAHY</name>
<reference evidence="2 4" key="1">
    <citation type="submission" date="2014-07" db="EMBL/GenBank/DDBJ databases">
        <title>Genome of Flavobacterium hydatis DSM 2063.</title>
        <authorList>
            <person name="Pipes S.E."/>
            <person name="Stropko S.J."/>
            <person name="Newman J.D."/>
        </authorList>
    </citation>
    <scope>NUCLEOTIDE SEQUENCE [LARGE SCALE GENOMIC DNA]</scope>
    <source>
        <strain evidence="2 4">DSM 2063</strain>
    </source>
</reference>
<accession>A0A086AJA3</accession>
<evidence type="ECO:0000313" key="5">
    <source>
        <dbReference type="Proteomes" id="UP000198424"/>
    </source>
</evidence>
<keyword evidence="1" id="KW-1133">Transmembrane helix</keyword>
<dbReference type="EMBL" id="MUGY01000007">
    <property type="protein sequence ID" value="OXA95316.1"/>
    <property type="molecule type" value="Genomic_DNA"/>
</dbReference>
<dbReference type="Proteomes" id="UP000198424">
    <property type="component" value="Unassembled WGS sequence"/>
</dbReference>